<dbReference type="AlphaFoldDB" id="A0A8D5UD98"/>
<accession>A0A8D5UD98</accession>
<protein>
    <recommendedName>
        <fullName evidence="3">Phenylacetic acid degradation B</fullName>
    </recommendedName>
</protein>
<dbReference type="InterPro" id="IPR038693">
    <property type="entry name" value="PaaB_sf"/>
</dbReference>
<dbReference type="KEGG" id="pabs:JIR001_03760"/>
<proteinExistence type="predicted"/>
<evidence type="ECO:0000313" key="2">
    <source>
        <dbReference type="Proteomes" id="UP000677436"/>
    </source>
</evidence>
<dbReference type="Proteomes" id="UP000677436">
    <property type="component" value="Chromosome"/>
</dbReference>
<sequence>MSAHSERRHEFDVFARVKRGDNLIHIGTVEAETEDLAKVYATFTYDEEDWVEMCVIRRDQLHWVRRPQGLFAKEGVS</sequence>
<evidence type="ECO:0008006" key="3">
    <source>
        <dbReference type="Google" id="ProtNLM"/>
    </source>
</evidence>
<reference evidence="1" key="1">
    <citation type="journal article" date="2013" name="Int. J. Syst. Evol. Microbiol.">
        <title>Polycladomyces abyssicola gen. nov., sp. nov., a thermophilic filamentous bacterium isolated from hemipelagic sediment.</title>
        <authorList>
            <person name="Tsubouchi T."/>
            <person name="Shimane Y."/>
            <person name="Mori K."/>
            <person name="Usui K."/>
            <person name="Hiraki T."/>
            <person name="Tame A."/>
            <person name="Uematsu K."/>
            <person name="Maruyama T."/>
            <person name="Hatada Y."/>
        </authorList>
    </citation>
    <scope>NUCLEOTIDE SEQUENCE</scope>
    <source>
        <strain evidence="1">JIR-001</strain>
    </source>
</reference>
<reference evidence="1" key="2">
    <citation type="journal article" date="2021" name="Microbiol. Resour. Announc.">
        <title>Complete Genome Sequence of Polycladomyces abyssicola JIR-001T, Isolated from Hemipelagic Sediment in Deep Seawater.</title>
        <authorList>
            <person name="Tsubouchi T."/>
            <person name="Kaneko Y."/>
        </authorList>
    </citation>
    <scope>NUCLEOTIDE SEQUENCE</scope>
    <source>
        <strain evidence="1">JIR-001</strain>
    </source>
</reference>
<dbReference type="RefSeq" id="WP_212773948.1">
    <property type="nucleotide sequence ID" value="NZ_AP024601.1"/>
</dbReference>
<dbReference type="EMBL" id="AP024601">
    <property type="protein sequence ID" value="BCU80593.1"/>
    <property type="molecule type" value="Genomic_DNA"/>
</dbReference>
<organism evidence="1 2">
    <name type="scientific">Polycladomyces abyssicola</name>
    <dbReference type="NCBI Taxonomy" id="1125966"/>
    <lineage>
        <taxon>Bacteria</taxon>
        <taxon>Bacillati</taxon>
        <taxon>Bacillota</taxon>
        <taxon>Bacilli</taxon>
        <taxon>Bacillales</taxon>
        <taxon>Thermoactinomycetaceae</taxon>
        <taxon>Polycladomyces</taxon>
    </lineage>
</organism>
<evidence type="ECO:0000313" key="1">
    <source>
        <dbReference type="EMBL" id="BCU80593.1"/>
    </source>
</evidence>
<dbReference type="Gene3D" id="3.10.20.520">
    <property type="entry name" value="Phenylacetic acid degradation B"/>
    <property type="match status" value="1"/>
</dbReference>
<name>A0A8D5UD98_9BACL</name>
<gene>
    <name evidence="1" type="ORF">JIR001_03760</name>
</gene>
<keyword evidence="2" id="KW-1185">Reference proteome</keyword>